<comment type="caution">
    <text evidence="8">The sequence shown here is derived from an EMBL/GenBank/DDBJ whole genome shotgun (WGS) entry which is preliminary data.</text>
</comment>
<dbReference type="GO" id="GO:0005886">
    <property type="term" value="C:plasma membrane"/>
    <property type="evidence" value="ECO:0007669"/>
    <property type="project" value="UniProtKB-SubCell"/>
</dbReference>
<evidence type="ECO:0000256" key="3">
    <source>
        <dbReference type="ARBA" id="ARBA00022692"/>
    </source>
</evidence>
<feature type="transmembrane region" description="Helical" evidence="7">
    <location>
        <begin position="54"/>
        <end position="75"/>
    </location>
</feature>
<dbReference type="Gene3D" id="1.20.1740.10">
    <property type="entry name" value="Amino acid/polyamine transporter I"/>
    <property type="match status" value="1"/>
</dbReference>
<feature type="region of interest" description="Disordered" evidence="6">
    <location>
        <begin position="507"/>
        <end position="593"/>
    </location>
</feature>
<feature type="transmembrane region" description="Helical" evidence="7">
    <location>
        <begin position="96"/>
        <end position="123"/>
    </location>
</feature>
<feature type="transmembrane region" description="Helical" evidence="7">
    <location>
        <begin position="346"/>
        <end position="364"/>
    </location>
</feature>
<comment type="subcellular location">
    <subcellularLocation>
        <location evidence="1">Cell membrane</location>
        <topology evidence="1">Multi-pass membrane protein</topology>
    </subcellularLocation>
</comment>
<evidence type="ECO:0000256" key="7">
    <source>
        <dbReference type="SAM" id="Phobius"/>
    </source>
</evidence>
<sequence length="593" mass="62354">MSHTSCAPPPAPGQLTATLTTPKIVFLIIAAAAPLAAMVATVPLAFALGNGPGVPALFVFAGLTLMCFCVGYAAISRRVVNAGGFYTYISCGLGRPPAVAAGLIATLAYNTASTGLLGSFAYFTHLIAAQHGISLPWQLWAAAGLLAIAVLGYRQIDLSVRVLGVAMCCEVGILLILAAAVLLRHGHHALPATSFSTHTLSHPGIGVTMMFAFISFIGIESAALYGEESRHPERSVARATYIAISLIALFYGFISWIAVGAVGPGHIRAVAGQELGDLFFRLSDDYLTSTLTSLMQILLCLSLFAGWLALHNAANRYMFVLGRERILPSALGTVHPRHASPFRASLAQTLFSLLLATVFALAGLDPYLGLTTSMLGIGTLGIVLLQAVACLSVIGYFRRRPDRHWWRTTLAPALGFLGLAAATFLVVDNFATMTGTDNPVVGLLPWLILAVAAAGIAYALWLRQARPARYARLAGVHTRQENTTPARHEPARHTEPTELLEHTEHPEHAEHAGQAEHPEHAEHAGQAEHAGHAGQGGHAGQAGQGEPAERAAHAGRSEPAEHGEPAEHAGHGEPAGAAGQAGRTVPGRATARR</sequence>
<keyword evidence="9" id="KW-1185">Reference proteome</keyword>
<dbReference type="PANTHER" id="PTHR42770:SF16">
    <property type="entry name" value="AMINO ACID PERMEASE"/>
    <property type="match status" value="1"/>
</dbReference>
<feature type="transmembrane region" description="Helical" evidence="7">
    <location>
        <begin position="203"/>
        <end position="226"/>
    </location>
</feature>
<evidence type="ECO:0000256" key="1">
    <source>
        <dbReference type="ARBA" id="ARBA00004651"/>
    </source>
</evidence>
<protein>
    <submittedName>
        <fullName evidence="8">Amino acid permease</fullName>
    </submittedName>
</protein>
<organism evidence="8 9">
    <name type="scientific">Streptomyces filipinensis</name>
    <dbReference type="NCBI Taxonomy" id="66887"/>
    <lineage>
        <taxon>Bacteria</taxon>
        <taxon>Bacillati</taxon>
        <taxon>Actinomycetota</taxon>
        <taxon>Actinomycetes</taxon>
        <taxon>Kitasatosporales</taxon>
        <taxon>Streptomycetaceae</taxon>
        <taxon>Streptomyces</taxon>
    </lineage>
</organism>
<gene>
    <name evidence="8" type="ORF">GCM10010260_69360</name>
</gene>
<evidence type="ECO:0000313" key="9">
    <source>
        <dbReference type="Proteomes" id="UP000618795"/>
    </source>
</evidence>
<keyword evidence="2" id="KW-1003">Cell membrane</keyword>
<dbReference type="InterPro" id="IPR002293">
    <property type="entry name" value="AA/rel_permease1"/>
</dbReference>
<dbReference type="RefSeq" id="WP_191877444.1">
    <property type="nucleotide sequence ID" value="NZ_BMTD01000021.1"/>
</dbReference>
<dbReference type="InterPro" id="IPR050367">
    <property type="entry name" value="APC_superfamily"/>
</dbReference>
<feature type="transmembrane region" description="Helical" evidence="7">
    <location>
        <begin position="376"/>
        <end position="397"/>
    </location>
</feature>
<dbReference type="Pfam" id="PF13520">
    <property type="entry name" value="AA_permease_2"/>
    <property type="match status" value="1"/>
</dbReference>
<reference evidence="8" key="1">
    <citation type="journal article" date="2014" name="Int. J. Syst. Evol. Microbiol.">
        <title>Complete genome sequence of Corynebacterium casei LMG S-19264T (=DSM 44701T), isolated from a smear-ripened cheese.</title>
        <authorList>
            <consortium name="US DOE Joint Genome Institute (JGI-PGF)"/>
            <person name="Walter F."/>
            <person name="Albersmeier A."/>
            <person name="Kalinowski J."/>
            <person name="Ruckert C."/>
        </authorList>
    </citation>
    <scope>NUCLEOTIDE SEQUENCE</scope>
    <source>
        <strain evidence="8">JCM 4369</strain>
    </source>
</reference>
<evidence type="ECO:0000256" key="5">
    <source>
        <dbReference type="ARBA" id="ARBA00023136"/>
    </source>
</evidence>
<dbReference type="EMBL" id="BMTD01000021">
    <property type="protein sequence ID" value="GGV19607.1"/>
    <property type="molecule type" value="Genomic_DNA"/>
</dbReference>
<feature type="compositionally biased region" description="Gly residues" evidence="6">
    <location>
        <begin position="533"/>
        <end position="543"/>
    </location>
</feature>
<keyword evidence="4 7" id="KW-1133">Transmembrane helix</keyword>
<feature type="compositionally biased region" description="Basic and acidic residues" evidence="6">
    <location>
        <begin position="547"/>
        <end position="571"/>
    </location>
</feature>
<feature type="transmembrane region" description="Helical" evidence="7">
    <location>
        <begin position="238"/>
        <end position="259"/>
    </location>
</feature>
<feature type="transmembrane region" description="Helical" evidence="7">
    <location>
        <begin position="409"/>
        <end position="431"/>
    </location>
</feature>
<evidence type="ECO:0000313" key="8">
    <source>
        <dbReference type="EMBL" id="GGV19607.1"/>
    </source>
</evidence>
<evidence type="ECO:0000256" key="2">
    <source>
        <dbReference type="ARBA" id="ARBA00022475"/>
    </source>
</evidence>
<feature type="transmembrane region" description="Helical" evidence="7">
    <location>
        <begin position="135"/>
        <end position="153"/>
    </location>
</feature>
<evidence type="ECO:0000256" key="6">
    <source>
        <dbReference type="SAM" id="MobiDB-lite"/>
    </source>
</evidence>
<feature type="compositionally biased region" description="Basic and acidic residues" evidence="6">
    <location>
        <begin position="507"/>
        <end position="531"/>
    </location>
</feature>
<dbReference type="PANTHER" id="PTHR42770">
    <property type="entry name" value="AMINO ACID TRANSPORTER-RELATED"/>
    <property type="match status" value="1"/>
</dbReference>
<reference evidence="8" key="2">
    <citation type="submission" date="2020-09" db="EMBL/GenBank/DDBJ databases">
        <authorList>
            <person name="Sun Q."/>
            <person name="Ohkuma M."/>
        </authorList>
    </citation>
    <scope>NUCLEOTIDE SEQUENCE</scope>
    <source>
        <strain evidence="8">JCM 4369</strain>
    </source>
</reference>
<accession>A0A918IHU6</accession>
<dbReference type="Proteomes" id="UP000618795">
    <property type="component" value="Unassembled WGS sequence"/>
</dbReference>
<keyword evidence="3 7" id="KW-0812">Transmembrane</keyword>
<proteinExistence type="predicted"/>
<name>A0A918IHU6_9ACTN</name>
<evidence type="ECO:0000256" key="4">
    <source>
        <dbReference type="ARBA" id="ARBA00022989"/>
    </source>
</evidence>
<keyword evidence="5 7" id="KW-0472">Membrane</keyword>
<dbReference type="GO" id="GO:0022857">
    <property type="term" value="F:transmembrane transporter activity"/>
    <property type="evidence" value="ECO:0007669"/>
    <property type="project" value="InterPro"/>
</dbReference>
<feature type="transmembrane region" description="Helical" evidence="7">
    <location>
        <begin position="286"/>
        <end position="310"/>
    </location>
</feature>
<dbReference type="AlphaFoldDB" id="A0A918IHU6"/>
<feature type="transmembrane region" description="Helical" evidence="7">
    <location>
        <begin position="443"/>
        <end position="462"/>
    </location>
</feature>
<feature type="transmembrane region" description="Helical" evidence="7">
    <location>
        <begin position="160"/>
        <end position="183"/>
    </location>
</feature>
<feature type="transmembrane region" description="Helical" evidence="7">
    <location>
        <begin position="24"/>
        <end position="48"/>
    </location>
</feature>